<feature type="domain" description="NADP-dependent oxidoreductase" evidence="3">
    <location>
        <begin position="42"/>
        <end position="332"/>
    </location>
</feature>
<evidence type="ECO:0000256" key="1">
    <source>
        <dbReference type="ARBA" id="ARBA00023002"/>
    </source>
</evidence>
<feature type="region of interest" description="Disordered" evidence="2">
    <location>
        <begin position="1"/>
        <end position="23"/>
    </location>
</feature>
<evidence type="ECO:0000313" key="5">
    <source>
        <dbReference type="Proteomes" id="UP000194218"/>
    </source>
</evidence>
<evidence type="ECO:0000259" key="3">
    <source>
        <dbReference type="Pfam" id="PF00248"/>
    </source>
</evidence>
<dbReference type="PRINTS" id="PR00069">
    <property type="entry name" value="ALDKETRDTASE"/>
</dbReference>
<organism evidence="4 5">
    <name type="scientific">Streptomyces marincola</name>
    <dbReference type="NCBI Taxonomy" id="2878388"/>
    <lineage>
        <taxon>Bacteria</taxon>
        <taxon>Bacillati</taxon>
        <taxon>Actinomycetota</taxon>
        <taxon>Actinomycetes</taxon>
        <taxon>Kitasatosporales</taxon>
        <taxon>Streptomycetaceae</taxon>
        <taxon>Streptomyces</taxon>
    </lineage>
</organism>
<proteinExistence type="predicted"/>
<accession>A0A1W7CVY7</accession>
<dbReference type="GO" id="GO:0016491">
    <property type="term" value="F:oxidoreductase activity"/>
    <property type="evidence" value="ECO:0007669"/>
    <property type="project" value="UniProtKB-KW"/>
</dbReference>
<evidence type="ECO:0000256" key="2">
    <source>
        <dbReference type="SAM" id="MobiDB-lite"/>
    </source>
</evidence>
<name>A0A1W7CVY7_9ACTN</name>
<dbReference type="InterPro" id="IPR050791">
    <property type="entry name" value="Aldo-Keto_reductase"/>
</dbReference>
<keyword evidence="5" id="KW-1185">Reference proteome</keyword>
<dbReference type="Pfam" id="PF00248">
    <property type="entry name" value="Aldo_ket_red"/>
    <property type="match status" value="1"/>
</dbReference>
<sequence length="355" mass="37770">MISAERGGTAPGPRWSGAAPRGRRHHVRYRELGGRGPRVSVLGFGAMSLTTGIYDDATAEDARTALLAALDTGTTFIDTADIYGGGESERTIGRVLGARRDEIVLATKFGADQDAERRLIPGLGRPAYVRRAIDASLRRLGTDHVDLYYLHRLDPTTPIEDTVGALAGLVEAGKIRHIGLSEVSPATLRRAHAVHPVTALQTEYSLFHRDPEDELLAVCAELGVGFVAYSPLGRGLLGGGVRGVADLGPRDWRHTNPRFQSGNIDHNLTLVGTLADLAAAHGIGTAQLALAWLLRRGVFPIPGTRRAANVRANAEAAELRLPPGAFDELESLLPRGAAAGERADERYLAGVDTGA</sequence>
<dbReference type="EMBL" id="CP021121">
    <property type="protein sequence ID" value="ARQ68897.1"/>
    <property type="molecule type" value="Genomic_DNA"/>
</dbReference>
<dbReference type="SUPFAM" id="SSF51430">
    <property type="entry name" value="NAD(P)-linked oxidoreductase"/>
    <property type="match status" value="1"/>
</dbReference>
<dbReference type="InterPro" id="IPR036812">
    <property type="entry name" value="NAD(P)_OxRdtase_dom_sf"/>
</dbReference>
<dbReference type="KEGG" id="smao:CAG99_08500"/>
<protein>
    <recommendedName>
        <fullName evidence="3">NADP-dependent oxidoreductase domain-containing protein</fullName>
    </recommendedName>
</protein>
<dbReference type="AlphaFoldDB" id="A0A1W7CVY7"/>
<dbReference type="InterPro" id="IPR023210">
    <property type="entry name" value="NADP_OxRdtase_dom"/>
</dbReference>
<dbReference type="Proteomes" id="UP000194218">
    <property type="component" value="Chromosome"/>
</dbReference>
<keyword evidence="1" id="KW-0560">Oxidoreductase</keyword>
<reference evidence="4 5" key="1">
    <citation type="submission" date="2017-05" db="EMBL/GenBank/DDBJ databases">
        <title>Complete genome sequence of Streptomyces sp. SCSIO 03032 revealed the diverse biosynthetic pathways for its bioactive secondary metabolites.</title>
        <authorList>
            <person name="Ma L."/>
            <person name="Zhu Y."/>
            <person name="Zhang W."/>
            <person name="Zhang G."/>
            <person name="Tian X."/>
            <person name="Zhang S."/>
            <person name="Zhang C."/>
        </authorList>
    </citation>
    <scope>NUCLEOTIDE SEQUENCE [LARGE SCALE GENOMIC DNA]</scope>
    <source>
        <strain evidence="4 5">SCSIO 03032</strain>
    </source>
</reference>
<dbReference type="PANTHER" id="PTHR43625:SF40">
    <property type="entry name" value="ALDO-KETO REDUCTASE YAKC [NADP(+)]"/>
    <property type="match status" value="1"/>
</dbReference>
<dbReference type="Gene3D" id="3.20.20.100">
    <property type="entry name" value="NADP-dependent oxidoreductase domain"/>
    <property type="match status" value="1"/>
</dbReference>
<gene>
    <name evidence="4" type="ORF">CAG99_08500</name>
</gene>
<dbReference type="InterPro" id="IPR020471">
    <property type="entry name" value="AKR"/>
</dbReference>
<dbReference type="GO" id="GO:0005737">
    <property type="term" value="C:cytoplasm"/>
    <property type="evidence" value="ECO:0007669"/>
    <property type="project" value="TreeGrafter"/>
</dbReference>
<dbReference type="PANTHER" id="PTHR43625">
    <property type="entry name" value="AFLATOXIN B1 ALDEHYDE REDUCTASE"/>
    <property type="match status" value="1"/>
</dbReference>
<evidence type="ECO:0000313" key="4">
    <source>
        <dbReference type="EMBL" id="ARQ68897.1"/>
    </source>
</evidence>